<evidence type="ECO:0000256" key="1">
    <source>
        <dbReference type="ARBA" id="ARBA00023125"/>
    </source>
</evidence>
<dbReference type="PANTHER" id="PTHR43479:SF11">
    <property type="entry name" value="ACREF_ENVCD OPERON REPRESSOR-RELATED"/>
    <property type="match status" value="1"/>
</dbReference>
<protein>
    <submittedName>
        <fullName evidence="4">TetR family transcriptional regulator</fullName>
    </submittedName>
</protein>
<dbReference type="PROSITE" id="PS50977">
    <property type="entry name" value="HTH_TETR_2"/>
    <property type="match status" value="1"/>
</dbReference>
<sequence length="254" mass="28459">MSIDVLTYNEGITIHPFERMKIEPQENHRTRVGAQRREKARARLLESALLVFANKGPEAAVIDEVISLAGMSRGSFYNYFRTNEELLEAVAEEISNELLNLIDPVVLLHDDPVVRITCGCRLLLHAVREYSLLGAFLSRLHWPTLGKSLHGIAFLARDIEMGIAQEKFSCTRRIAFDLVVGAMFGAVNSLAEERSKPDYPEAMVLVVLRGLGVEKRLASRLVATPLPPIALDDQSILRRTLERTRMRVGLAEKS</sequence>
<dbReference type="SUPFAM" id="SSF46689">
    <property type="entry name" value="Homeodomain-like"/>
    <property type="match status" value="1"/>
</dbReference>
<keyword evidence="1 2" id="KW-0238">DNA-binding</keyword>
<dbReference type="InterPro" id="IPR001647">
    <property type="entry name" value="HTH_TetR"/>
</dbReference>
<dbReference type="EMBL" id="BMED01000002">
    <property type="protein sequence ID" value="GGC75325.1"/>
    <property type="molecule type" value="Genomic_DNA"/>
</dbReference>
<dbReference type="RefSeq" id="WP_188566206.1">
    <property type="nucleotide sequence ID" value="NZ_BMED01000002.1"/>
</dbReference>
<gene>
    <name evidence="4" type="ORF">GCM10011396_23200</name>
</gene>
<reference evidence="4" key="2">
    <citation type="submission" date="2020-09" db="EMBL/GenBank/DDBJ databases">
        <authorList>
            <person name="Sun Q."/>
            <person name="Zhou Y."/>
        </authorList>
    </citation>
    <scope>NUCLEOTIDE SEQUENCE</scope>
    <source>
        <strain evidence="4">CGMCC 1.10998</strain>
    </source>
</reference>
<organism evidence="4 5">
    <name type="scientific">Undibacterium terreum</name>
    <dbReference type="NCBI Taxonomy" id="1224302"/>
    <lineage>
        <taxon>Bacteria</taxon>
        <taxon>Pseudomonadati</taxon>
        <taxon>Pseudomonadota</taxon>
        <taxon>Betaproteobacteria</taxon>
        <taxon>Burkholderiales</taxon>
        <taxon>Oxalobacteraceae</taxon>
        <taxon>Undibacterium</taxon>
    </lineage>
</organism>
<reference evidence="4" key="1">
    <citation type="journal article" date="2014" name="Int. J. Syst. Evol. Microbiol.">
        <title>Complete genome sequence of Corynebacterium casei LMG S-19264T (=DSM 44701T), isolated from a smear-ripened cheese.</title>
        <authorList>
            <consortium name="US DOE Joint Genome Institute (JGI-PGF)"/>
            <person name="Walter F."/>
            <person name="Albersmeier A."/>
            <person name="Kalinowski J."/>
            <person name="Ruckert C."/>
        </authorList>
    </citation>
    <scope>NUCLEOTIDE SEQUENCE</scope>
    <source>
        <strain evidence="4">CGMCC 1.10998</strain>
    </source>
</reference>
<accession>A0A916UKF9</accession>
<keyword evidence="5" id="KW-1185">Reference proteome</keyword>
<feature type="domain" description="HTH tetR-type" evidence="3">
    <location>
        <begin position="38"/>
        <end position="98"/>
    </location>
</feature>
<feature type="DNA-binding region" description="H-T-H motif" evidence="2">
    <location>
        <begin position="61"/>
        <end position="80"/>
    </location>
</feature>
<evidence type="ECO:0000313" key="4">
    <source>
        <dbReference type="EMBL" id="GGC75325.1"/>
    </source>
</evidence>
<dbReference type="PANTHER" id="PTHR43479">
    <property type="entry name" value="ACREF/ENVCD OPERON REPRESSOR-RELATED"/>
    <property type="match status" value="1"/>
</dbReference>
<dbReference type="InterPro" id="IPR009057">
    <property type="entry name" value="Homeodomain-like_sf"/>
</dbReference>
<evidence type="ECO:0000256" key="2">
    <source>
        <dbReference type="PROSITE-ProRule" id="PRU00335"/>
    </source>
</evidence>
<dbReference type="PRINTS" id="PR00455">
    <property type="entry name" value="HTHTETR"/>
</dbReference>
<dbReference type="Proteomes" id="UP000637423">
    <property type="component" value="Unassembled WGS sequence"/>
</dbReference>
<comment type="caution">
    <text evidence="4">The sequence shown here is derived from an EMBL/GenBank/DDBJ whole genome shotgun (WGS) entry which is preliminary data.</text>
</comment>
<proteinExistence type="predicted"/>
<evidence type="ECO:0000313" key="5">
    <source>
        <dbReference type="Proteomes" id="UP000637423"/>
    </source>
</evidence>
<dbReference type="Pfam" id="PF00440">
    <property type="entry name" value="TetR_N"/>
    <property type="match status" value="1"/>
</dbReference>
<dbReference type="AlphaFoldDB" id="A0A916UKF9"/>
<dbReference type="Gene3D" id="1.10.357.10">
    <property type="entry name" value="Tetracycline Repressor, domain 2"/>
    <property type="match status" value="1"/>
</dbReference>
<dbReference type="InterPro" id="IPR050624">
    <property type="entry name" value="HTH-type_Tx_Regulator"/>
</dbReference>
<name>A0A916UKF9_9BURK</name>
<dbReference type="GO" id="GO:0003677">
    <property type="term" value="F:DNA binding"/>
    <property type="evidence" value="ECO:0007669"/>
    <property type="project" value="UniProtKB-UniRule"/>
</dbReference>
<evidence type="ECO:0000259" key="3">
    <source>
        <dbReference type="PROSITE" id="PS50977"/>
    </source>
</evidence>